<feature type="transmembrane region" description="Helical" evidence="1">
    <location>
        <begin position="31"/>
        <end position="48"/>
    </location>
</feature>
<keyword evidence="1" id="KW-0472">Membrane</keyword>
<evidence type="ECO:0000313" key="3">
    <source>
        <dbReference type="Proteomes" id="UP000184440"/>
    </source>
</evidence>
<feature type="transmembrane region" description="Helical" evidence="1">
    <location>
        <begin position="60"/>
        <end position="82"/>
    </location>
</feature>
<keyword evidence="1" id="KW-1133">Transmembrane helix</keyword>
<feature type="transmembrane region" description="Helical" evidence="1">
    <location>
        <begin position="137"/>
        <end position="154"/>
    </location>
</feature>
<dbReference type="Proteomes" id="UP000184440">
    <property type="component" value="Unassembled WGS sequence"/>
</dbReference>
<sequence length="216" mass="22845">MPASDELFSTSGRPRGHVISAVDGRNDLARYRLAGLAGLLTGVLLLFNDLRREGLVPENAFTECIAPLPAVLALYAVTGLYLRQREPAGRLGLVGYALNLAGIAGLLIAEFASHYIFADLPMAEVDALLEGRARAGFLVIAAVFAVGVTLFSVASWRSRIYPRWAVGLYAAGFLLAAGRGAVPDLVVSLGFLLGSIGVLGLSWTLRRISTPEPVPA</sequence>
<reference evidence="2 3" key="1">
    <citation type="submission" date="2016-11" db="EMBL/GenBank/DDBJ databases">
        <authorList>
            <person name="Jaros S."/>
            <person name="Januszkiewicz K."/>
            <person name="Wedrychowicz H."/>
        </authorList>
    </citation>
    <scope>NUCLEOTIDE SEQUENCE [LARGE SCALE GENOMIC DNA]</scope>
    <source>
        <strain evidence="2 3">DSM 46144</strain>
    </source>
</reference>
<dbReference type="AlphaFoldDB" id="A0A1M7RID2"/>
<evidence type="ECO:0000313" key="2">
    <source>
        <dbReference type="EMBL" id="SHN46034.1"/>
    </source>
</evidence>
<organism evidence="2 3">
    <name type="scientific">Cryptosporangium aurantiacum</name>
    <dbReference type="NCBI Taxonomy" id="134849"/>
    <lineage>
        <taxon>Bacteria</taxon>
        <taxon>Bacillati</taxon>
        <taxon>Actinomycetota</taxon>
        <taxon>Actinomycetes</taxon>
        <taxon>Cryptosporangiales</taxon>
        <taxon>Cryptosporangiaceae</taxon>
        <taxon>Cryptosporangium</taxon>
    </lineage>
</organism>
<feature type="transmembrane region" description="Helical" evidence="1">
    <location>
        <begin position="185"/>
        <end position="205"/>
    </location>
</feature>
<feature type="transmembrane region" description="Helical" evidence="1">
    <location>
        <begin position="94"/>
        <end position="117"/>
    </location>
</feature>
<keyword evidence="1" id="KW-0812">Transmembrane</keyword>
<feature type="transmembrane region" description="Helical" evidence="1">
    <location>
        <begin position="161"/>
        <end position="179"/>
    </location>
</feature>
<accession>A0A1M7RID2</accession>
<name>A0A1M7RID2_9ACTN</name>
<protein>
    <submittedName>
        <fullName evidence="2">Uncharacterized protein</fullName>
    </submittedName>
</protein>
<proteinExistence type="predicted"/>
<dbReference type="STRING" id="134849.SAMN05443668_113145"/>
<dbReference type="EMBL" id="FRCS01000013">
    <property type="protein sequence ID" value="SHN46034.1"/>
    <property type="molecule type" value="Genomic_DNA"/>
</dbReference>
<gene>
    <name evidence="2" type="ORF">SAMN05443668_113145</name>
</gene>
<evidence type="ECO:0000256" key="1">
    <source>
        <dbReference type="SAM" id="Phobius"/>
    </source>
</evidence>
<keyword evidence="3" id="KW-1185">Reference proteome</keyword>